<dbReference type="InterPro" id="IPR039426">
    <property type="entry name" value="TonB-dep_rcpt-like"/>
</dbReference>
<dbReference type="OrthoDB" id="1094723at2"/>
<dbReference type="AlphaFoldDB" id="A0A5B8VHC3"/>
<keyword evidence="2 7" id="KW-0813">Transport</keyword>
<keyword evidence="3 7" id="KW-1134">Transmembrane beta strand</keyword>
<dbReference type="InterPro" id="IPR012910">
    <property type="entry name" value="Plug_dom"/>
</dbReference>
<evidence type="ECO:0000313" key="10">
    <source>
        <dbReference type="Proteomes" id="UP000321291"/>
    </source>
</evidence>
<dbReference type="Gene3D" id="2.40.170.20">
    <property type="entry name" value="TonB-dependent receptor, beta-barrel domain"/>
    <property type="match status" value="1"/>
</dbReference>
<evidence type="ECO:0000313" key="9">
    <source>
        <dbReference type="EMBL" id="QEC70425.1"/>
    </source>
</evidence>
<keyword evidence="6 7" id="KW-0998">Cell outer membrane</keyword>
<keyword evidence="4 7" id="KW-0812">Transmembrane</keyword>
<name>A0A5B8VHC3_9BACT</name>
<dbReference type="NCBIfam" id="TIGR04057">
    <property type="entry name" value="SusC_RagA_signa"/>
    <property type="match status" value="1"/>
</dbReference>
<comment type="similarity">
    <text evidence="7">Belongs to the TonB-dependent receptor family.</text>
</comment>
<comment type="subcellular location">
    <subcellularLocation>
        <location evidence="1 7">Cell outer membrane</location>
        <topology evidence="1 7">Multi-pass membrane protein</topology>
    </subcellularLocation>
</comment>
<feature type="domain" description="TonB-dependent receptor plug" evidence="8">
    <location>
        <begin position="250"/>
        <end position="376"/>
    </location>
</feature>
<dbReference type="InterPro" id="IPR023997">
    <property type="entry name" value="TonB-dep_OMP_SusC/RagA_CS"/>
</dbReference>
<evidence type="ECO:0000256" key="3">
    <source>
        <dbReference type="ARBA" id="ARBA00022452"/>
    </source>
</evidence>
<evidence type="ECO:0000259" key="8">
    <source>
        <dbReference type="Pfam" id="PF07715"/>
    </source>
</evidence>
<dbReference type="InterPro" id="IPR008969">
    <property type="entry name" value="CarboxyPept-like_regulatory"/>
</dbReference>
<dbReference type="RefSeq" id="WP_146779689.1">
    <property type="nucleotide sequence ID" value="NZ_CP042434.1"/>
</dbReference>
<accession>A0A5B8VHC3</accession>
<evidence type="ECO:0000256" key="1">
    <source>
        <dbReference type="ARBA" id="ARBA00004571"/>
    </source>
</evidence>
<dbReference type="Gene3D" id="2.170.130.10">
    <property type="entry name" value="TonB-dependent receptor, plug domain"/>
    <property type="match status" value="1"/>
</dbReference>
<evidence type="ECO:0000256" key="4">
    <source>
        <dbReference type="ARBA" id="ARBA00022692"/>
    </source>
</evidence>
<dbReference type="InterPro" id="IPR037066">
    <property type="entry name" value="Plug_dom_sf"/>
</dbReference>
<evidence type="ECO:0000256" key="2">
    <source>
        <dbReference type="ARBA" id="ARBA00022448"/>
    </source>
</evidence>
<dbReference type="InterPro" id="IPR023996">
    <property type="entry name" value="TonB-dep_OMP_SusC/RagA"/>
</dbReference>
<proteinExistence type="inferred from homology"/>
<dbReference type="InterPro" id="IPR036942">
    <property type="entry name" value="Beta-barrel_TonB_sf"/>
</dbReference>
<organism evidence="9 10">
    <name type="scientific">Arachidicoccus ginsenosidivorans</name>
    <dbReference type="NCBI Taxonomy" id="496057"/>
    <lineage>
        <taxon>Bacteria</taxon>
        <taxon>Pseudomonadati</taxon>
        <taxon>Bacteroidota</taxon>
        <taxon>Chitinophagia</taxon>
        <taxon>Chitinophagales</taxon>
        <taxon>Chitinophagaceae</taxon>
        <taxon>Arachidicoccus</taxon>
    </lineage>
</organism>
<dbReference type="Pfam" id="PF07715">
    <property type="entry name" value="Plug"/>
    <property type="match status" value="1"/>
</dbReference>
<evidence type="ECO:0000256" key="6">
    <source>
        <dbReference type="ARBA" id="ARBA00023237"/>
    </source>
</evidence>
<dbReference type="Pfam" id="PF13715">
    <property type="entry name" value="CarbopepD_reg_2"/>
    <property type="match status" value="1"/>
</dbReference>
<sequence length="1047" mass="116544">MILSAVRQKCEAFFATPFPTAFKRKWLMRISILSILVLALFVSYANTGKGQDLNDKRFSVRFDNTSLKDVFTRLSELTEFNFAYRNADIRPASHVTYSDREVTLGDVLTNILPARALRYVQNGYNVIIVKAKDTVPSNYSRYGNRAMVIPASLRLLKGQVLDSITGLPLAGAVIRSKSAHGLATTSDNQGRFELRVPKPSQYITTEYIGYTTKTTKLQSGIDHYTILLASAEATLNSVVVNGIFDRPMENFTGAATQVTAEQLRQVSNRNVLDALKSIDPSFRIPENLNFGSDPNHLASVEIRGGNSINSAVSGSSGINLKQDYESDPNLPLFILDGFEVSLQKVYDLDMTRIKSVDLLKDAAATAIYGSKAANGVLVITTFAPKPGRLRLSYNGNFTLNMPDLTSYDLLNAMEKVQFEKAAGVYTDIHHIGASQENLDILYSRRLAEAQRGVNTYWLSQPLRTAFGQKHSINVEGGDQAMRYSVDLSYNNDASGVMKGSGRTNYSAGVQLVYNVKKFRFQNRLSVAYNHSVNSPYGSFGDYSKLNPYWRPYDSLGNIQQVMENYDDIGVSPVYNPMYDATLHSKDLSQYLNITENFQAEWNMGAGFKTRAQFSLQTQKDQYDKFVSALANQFASGYSGEDYFKRGSYTLENGNSLRYQGTLTLNYGKAIGKNTLYGTAGFQVENSENKVVGIRAVGFPNDRLDDINYANLYEKDSRPYGTDAKSRSVGYLANASYAYDNRYLLDASFRMDGSSKFGTDSRYAPFWSLGLGWNMHKEAFMQTLKWINQLKLRASYGQTGSQNFDSYMSLTTYKYLVDERYRTGVGAVLLSLGNSDLQWQKTPKMNIGADMAFLNSRLLISGNYFIEKSDGLITSITLAPSSGFSNYVANLGKVQNKGEEIYLTGFLIKNTKKNIFWSITANLFHNENKILEISDALKELNEKNLESQQGSGGTTAPVLLYREGLSTNTIWAVRSLGIDPSNGYEVFIKKDGTLTNTWDPRDEVPVGNTDADIYGTLGPMSCTKVLVSIFVCAQIWGRTPIIQPLLTA</sequence>
<evidence type="ECO:0000256" key="5">
    <source>
        <dbReference type="ARBA" id="ARBA00023136"/>
    </source>
</evidence>
<dbReference type="Gene3D" id="2.60.40.1120">
    <property type="entry name" value="Carboxypeptidase-like, regulatory domain"/>
    <property type="match status" value="1"/>
</dbReference>
<protein>
    <submittedName>
        <fullName evidence="9">SusC/RagA family TonB-linked outer membrane protein</fullName>
    </submittedName>
</protein>
<dbReference type="GO" id="GO:0009279">
    <property type="term" value="C:cell outer membrane"/>
    <property type="evidence" value="ECO:0007669"/>
    <property type="project" value="UniProtKB-SubCell"/>
</dbReference>
<gene>
    <name evidence="9" type="ORF">FSB73_00545</name>
</gene>
<keyword evidence="10" id="KW-1185">Reference proteome</keyword>
<reference evidence="9 10" key="1">
    <citation type="journal article" date="2017" name="Int. J. Syst. Evol. Microbiol.">
        <title>Arachidicoccus ginsenosidivorans sp. nov., with ginsenoside-converting activity isolated from ginseng cultivating soil.</title>
        <authorList>
            <person name="Siddiqi M.Z."/>
            <person name="Aslam Z."/>
            <person name="Im W.T."/>
        </authorList>
    </citation>
    <scope>NUCLEOTIDE SEQUENCE [LARGE SCALE GENOMIC DNA]</scope>
    <source>
        <strain evidence="9 10">Gsoil 809</strain>
    </source>
</reference>
<dbReference type="NCBIfam" id="TIGR04056">
    <property type="entry name" value="OMP_RagA_SusC"/>
    <property type="match status" value="1"/>
</dbReference>
<evidence type="ECO:0000256" key="7">
    <source>
        <dbReference type="PROSITE-ProRule" id="PRU01360"/>
    </source>
</evidence>
<dbReference type="Proteomes" id="UP000321291">
    <property type="component" value="Chromosome"/>
</dbReference>
<dbReference type="SUPFAM" id="SSF56935">
    <property type="entry name" value="Porins"/>
    <property type="match status" value="1"/>
</dbReference>
<keyword evidence="5 7" id="KW-0472">Membrane</keyword>
<dbReference type="SUPFAM" id="SSF49464">
    <property type="entry name" value="Carboxypeptidase regulatory domain-like"/>
    <property type="match status" value="1"/>
</dbReference>
<dbReference type="EMBL" id="CP042434">
    <property type="protein sequence ID" value="QEC70425.1"/>
    <property type="molecule type" value="Genomic_DNA"/>
</dbReference>
<dbReference type="KEGG" id="agi:FSB73_00545"/>
<dbReference type="PROSITE" id="PS52016">
    <property type="entry name" value="TONB_DEPENDENT_REC_3"/>
    <property type="match status" value="1"/>
</dbReference>